<evidence type="ECO:0000313" key="2">
    <source>
        <dbReference type="Proteomes" id="UP000800092"/>
    </source>
</evidence>
<dbReference type="Gene3D" id="3.40.390.10">
    <property type="entry name" value="Collagenase (Catalytic Domain)"/>
    <property type="match status" value="1"/>
</dbReference>
<dbReference type="EMBL" id="ML991773">
    <property type="protein sequence ID" value="KAF2239302.1"/>
    <property type="molecule type" value="Genomic_DNA"/>
</dbReference>
<reference evidence="1" key="1">
    <citation type="journal article" date="2020" name="Stud. Mycol.">
        <title>101 Dothideomycetes genomes: a test case for predicting lifestyles and emergence of pathogens.</title>
        <authorList>
            <person name="Haridas S."/>
            <person name="Albert R."/>
            <person name="Binder M."/>
            <person name="Bloem J."/>
            <person name="Labutti K."/>
            <person name="Salamov A."/>
            <person name="Andreopoulos B."/>
            <person name="Baker S."/>
            <person name="Barry K."/>
            <person name="Bills G."/>
            <person name="Bluhm B."/>
            <person name="Cannon C."/>
            <person name="Castanera R."/>
            <person name="Culley D."/>
            <person name="Daum C."/>
            <person name="Ezra D."/>
            <person name="Gonzalez J."/>
            <person name="Henrissat B."/>
            <person name="Kuo A."/>
            <person name="Liang C."/>
            <person name="Lipzen A."/>
            <person name="Lutzoni F."/>
            <person name="Magnuson J."/>
            <person name="Mondo S."/>
            <person name="Nolan M."/>
            <person name="Ohm R."/>
            <person name="Pangilinan J."/>
            <person name="Park H.-J."/>
            <person name="Ramirez L."/>
            <person name="Alfaro M."/>
            <person name="Sun H."/>
            <person name="Tritt A."/>
            <person name="Yoshinaga Y."/>
            <person name="Zwiers L.-H."/>
            <person name="Turgeon B."/>
            <person name="Goodwin S."/>
            <person name="Spatafora J."/>
            <person name="Crous P."/>
            <person name="Grigoriev I."/>
        </authorList>
    </citation>
    <scope>NUCLEOTIDE SEQUENCE</scope>
    <source>
        <strain evidence="1">Tuck. ex Michener</strain>
    </source>
</reference>
<dbReference type="AlphaFoldDB" id="A0A6A6HN55"/>
<dbReference type="OrthoDB" id="5357726at2759"/>
<dbReference type="Proteomes" id="UP000800092">
    <property type="component" value="Unassembled WGS sequence"/>
</dbReference>
<name>A0A6A6HN55_VIRVR</name>
<protein>
    <submittedName>
        <fullName evidence="1">Uncharacterized protein</fullName>
    </submittedName>
</protein>
<organism evidence="1 2">
    <name type="scientific">Viridothelium virens</name>
    <name type="common">Speckled blister lichen</name>
    <name type="synonym">Trypethelium virens</name>
    <dbReference type="NCBI Taxonomy" id="1048519"/>
    <lineage>
        <taxon>Eukaryota</taxon>
        <taxon>Fungi</taxon>
        <taxon>Dikarya</taxon>
        <taxon>Ascomycota</taxon>
        <taxon>Pezizomycotina</taxon>
        <taxon>Dothideomycetes</taxon>
        <taxon>Dothideomycetes incertae sedis</taxon>
        <taxon>Trypetheliales</taxon>
        <taxon>Trypetheliaceae</taxon>
        <taxon>Viridothelium</taxon>
    </lineage>
</organism>
<sequence>MIVCDPDGFGHGGIGKGYETVEAVKCENIGPTVYGKMETMGLYMMHEYTHWKNLVAPPLGKETSDEAYRPNGVRNLTKKKAKRNADSYAWFATEDFWTAVCQTNYQDPQPSNDTDPICKFGVCRIEKRS</sequence>
<dbReference type="SUPFAM" id="SSF55486">
    <property type="entry name" value="Metalloproteases ('zincins'), catalytic domain"/>
    <property type="match status" value="1"/>
</dbReference>
<proteinExistence type="predicted"/>
<dbReference type="InterPro" id="IPR024079">
    <property type="entry name" value="MetalloPept_cat_dom_sf"/>
</dbReference>
<gene>
    <name evidence="1" type="ORF">EV356DRAFT_169743</name>
</gene>
<evidence type="ECO:0000313" key="1">
    <source>
        <dbReference type="EMBL" id="KAF2239302.1"/>
    </source>
</evidence>
<keyword evidence="2" id="KW-1185">Reference proteome</keyword>
<dbReference type="GO" id="GO:0008237">
    <property type="term" value="F:metallopeptidase activity"/>
    <property type="evidence" value="ECO:0007669"/>
    <property type="project" value="InterPro"/>
</dbReference>
<accession>A0A6A6HN55</accession>